<dbReference type="Proteomes" id="UP001199816">
    <property type="component" value="Unassembled WGS sequence"/>
</dbReference>
<keyword evidence="6 9" id="KW-0472">Membrane</keyword>
<comment type="caution">
    <text evidence="10">The sequence shown here is derived from an EMBL/GenBank/DDBJ whole genome shotgun (WGS) entry which is preliminary data.</text>
</comment>
<keyword evidence="5 9" id="KW-1133">Transmembrane helix</keyword>
<evidence type="ECO:0000313" key="11">
    <source>
        <dbReference type="Proteomes" id="UP001199816"/>
    </source>
</evidence>
<evidence type="ECO:0000256" key="2">
    <source>
        <dbReference type="ARBA" id="ARBA00022448"/>
    </source>
</evidence>
<dbReference type="PANTHER" id="PTHR30561:SF1">
    <property type="entry name" value="MULTIDRUG TRANSPORTER EMRE"/>
    <property type="match status" value="1"/>
</dbReference>
<comment type="similarity">
    <text evidence="7 8">Belongs to the drug/metabolite transporter (DMT) superfamily. Small multidrug resistance (SMR) (TC 2.A.7.1) family.</text>
</comment>
<protein>
    <submittedName>
        <fullName evidence="10">SMR family transporter</fullName>
    </submittedName>
</protein>
<dbReference type="EMBL" id="JAJNEC010000005">
    <property type="protein sequence ID" value="MCD2422916.1"/>
    <property type="molecule type" value="Genomic_DNA"/>
</dbReference>
<keyword evidence="11" id="KW-1185">Reference proteome</keyword>
<reference evidence="10 11" key="1">
    <citation type="submission" date="2021-11" db="EMBL/GenBank/DDBJ databases">
        <title>Genomic of Niabella pedocola.</title>
        <authorList>
            <person name="Wu T."/>
        </authorList>
    </citation>
    <scope>NUCLEOTIDE SEQUENCE [LARGE SCALE GENOMIC DNA]</scope>
    <source>
        <strain evidence="10 11">JCM 31011</strain>
    </source>
</reference>
<comment type="subcellular location">
    <subcellularLocation>
        <location evidence="1 8">Cell membrane</location>
        <topology evidence="1 8">Multi-pass membrane protein</topology>
    </subcellularLocation>
</comment>
<dbReference type="Pfam" id="PF00893">
    <property type="entry name" value="Multi_Drug_Res"/>
    <property type="match status" value="1"/>
</dbReference>
<dbReference type="SUPFAM" id="SSF103481">
    <property type="entry name" value="Multidrug resistance efflux transporter EmrE"/>
    <property type="match status" value="1"/>
</dbReference>
<feature type="transmembrane region" description="Helical" evidence="9">
    <location>
        <begin position="85"/>
        <end position="104"/>
    </location>
</feature>
<evidence type="ECO:0000313" key="10">
    <source>
        <dbReference type="EMBL" id="MCD2422916.1"/>
    </source>
</evidence>
<proteinExistence type="inferred from homology"/>
<evidence type="ECO:0000256" key="7">
    <source>
        <dbReference type="ARBA" id="ARBA00038032"/>
    </source>
</evidence>
<evidence type="ECO:0000256" key="1">
    <source>
        <dbReference type="ARBA" id="ARBA00004651"/>
    </source>
</evidence>
<keyword evidence="3" id="KW-1003">Cell membrane</keyword>
<evidence type="ECO:0000256" key="5">
    <source>
        <dbReference type="ARBA" id="ARBA00022989"/>
    </source>
</evidence>
<dbReference type="RefSeq" id="WP_231004187.1">
    <property type="nucleotide sequence ID" value="NZ_JAJNEC010000005.1"/>
</dbReference>
<evidence type="ECO:0000256" key="4">
    <source>
        <dbReference type="ARBA" id="ARBA00022692"/>
    </source>
</evidence>
<dbReference type="PANTHER" id="PTHR30561">
    <property type="entry name" value="SMR FAMILY PROTON-DEPENDENT DRUG EFFLUX TRANSPORTER SUGE"/>
    <property type="match status" value="1"/>
</dbReference>
<feature type="transmembrane region" description="Helical" evidence="9">
    <location>
        <begin position="58"/>
        <end position="79"/>
    </location>
</feature>
<sequence length="109" mass="11766">MKNYIFLFLAIIFETIATSMLKTSEQFTRPVPSIITVACYAGAFYFLSLTLKTIPVGIAYALWSAVGIVLITLVGILVFKQVPDLPAIIGILLIIAGVVIINVFSKTAA</sequence>
<keyword evidence="2" id="KW-0813">Transport</keyword>
<evidence type="ECO:0000256" key="8">
    <source>
        <dbReference type="RuleBase" id="RU003942"/>
    </source>
</evidence>
<evidence type="ECO:0000256" key="3">
    <source>
        <dbReference type="ARBA" id="ARBA00022475"/>
    </source>
</evidence>
<dbReference type="InterPro" id="IPR000390">
    <property type="entry name" value="Small_drug/metabolite_transptr"/>
</dbReference>
<gene>
    <name evidence="10" type="ORF">LQ567_09100</name>
</gene>
<keyword evidence="4 8" id="KW-0812">Transmembrane</keyword>
<feature type="transmembrane region" description="Helical" evidence="9">
    <location>
        <begin position="33"/>
        <end position="51"/>
    </location>
</feature>
<name>A0ABS8PSR3_9BACT</name>
<dbReference type="InterPro" id="IPR037185">
    <property type="entry name" value="EmrE-like"/>
</dbReference>
<evidence type="ECO:0000256" key="9">
    <source>
        <dbReference type="SAM" id="Phobius"/>
    </source>
</evidence>
<dbReference type="Gene3D" id="1.10.3730.20">
    <property type="match status" value="1"/>
</dbReference>
<evidence type="ECO:0000256" key="6">
    <source>
        <dbReference type="ARBA" id="ARBA00023136"/>
    </source>
</evidence>
<organism evidence="10 11">
    <name type="scientific">Niabella pedocola</name>
    <dbReference type="NCBI Taxonomy" id="1752077"/>
    <lineage>
        <taxon>Bacteria</taxon>
        <taxon>Pseudomonadati</taxon>
        <taxon>Bacteroidota</taxon>
        <taxon>Chitinophagia</taxon>
        <taxon>Chitinophagales</taxon>
        <taxon>Chitinophagaceae</taxon>
        <taxon>Niabella</taxon>
    </lineage>
</organism>
<accession>A0ABS8PSR3</accession>
<dbReference type="InterPro" id="IPR045324">
    <property type="entry name" value="Small_multidrug_res"/>
</dbReference>